<name>A0A076MY15_AMYME</name>
<organism evidence="1 2">
    <name type="scientific">Amycolatopsis methanolica 239</name>
    <dbReference type="NCBI Taxonomy" id="1068978"/>
    <lineage>
        <taxon>Bacteria</taxon>
        <taxon>Bacillati</taxon>
        <taxon>Actinomycetota</taxon>
        <taxon>Actinomycetes</taxon>
        <taxon>Pseudonocardiales</taxon>
        <taxon>Pseudonocardiaceae</taxon>
        <taxon>Amycolatopsis</taxon>
        <taxon>Amycolatopsis methanolica group</taxon>
    </lineage>
</organism>
<accession>A0A076MY15</accession>
<dbReference type="RefSeq" id="WP_017982411.1">
    <property type="nucleotide sequence ID" value="NZ_AQUL01000001.1"/>
</dbReference>
<reference evidence="1 2" key="1">
    <citation type="submission" date="2014-07" db="EMBL/GenBank/DDBJ databases">
        <title>Whole Genome Sequence of the Amycolatopsis methanolica 239.</title>
        <authorList>
            <person name="Tang B."/>
        </authorList>
    </citation>
    <scope>NUCLEOTIDE SEQUENCE [LARGE SCALE GENOMIC DNA]</scope>
    <source>
        <strain evidence="1 2">239</strain>
    </source>
</reference>
<dbReference type="EMBL" id="CP009110">
    <property type="protein sequence ID" value="AIJ23575.1"/>
    <property type="molecule type" value="Genomic_DNA"/>
</dbReference>
<protein>
    <submittedName>
        <fullName evidence="1">Uncharacterized protein</fullName>
    </submittedName>
</protein>
<dbReference type="AlphaFoldDB" id="A0A076MY15"/>
<dbReference type="OrthoDB" id="4753036at2"/>
<dbReference type="KEGG" id="amq:AMETH_3483"/>
<keyword evidence="2" id="KW-1185">Reference proteome</keyword>
<evidence type="ECO:0000313" key="2">
    <source>
        <dbReference type="Proteomes" id="UP000062973"/>
    </source>
</evidence>
<dbReference type="PATRIC" id="fig|1068978.7.peg.3721"/>
<evidence type="ECO:0000313" key="1">
    <source>
        <dbReference type="EMBL" id="AIJ23575.1"/>
    </source>
</evidence>
<gene>
    <name evidence="1" type="ORF">AMETH_3483</name>
</gene>
<dbReference type="Proteomes" id="UP000062973">
    <property type="component" value="Chromosome"/>
</dbReference>
<proteinExistence type="predicted"/>
<sequence>MIRAVGEILAFAADRAFSPLPVGTIVLVMVSRRARRLQVTALGLWVLLVAA</sequence>
<dbReference type="HOGENOM" id="CLU_3094853_0_0_11"/>